<dbReference type="EMBL" id="JBBWUH010000010">
    <property type="protein sequence ID" value="KAK8155988.1"/>
    <property type="molecule type" value="Genomic_DNA"/>
</dbReference>
<comment type="caution">
    <text evidence="3">The sequence shown here is derived from an EMBL/GenBank/DDBJ whole genome shotgun (WGS) entry which is preliminary data.</text>
</comment>
<keyword evidence="1" id="KW-0175">Coiled coil</keyword>
<feature type="region of interest" description="Disordered" evidence="2">
    <location>
        <begin position="236"/>
        <end position="276"/>
    </location>
</feature>
<feature type="coiled-coil region" evidence="1">
    <location>
        <begin position="46"/>
        <end position="73"/>
    </location>
</feature>
<evidence type="ECO:0000256" key="1">
    <source>
        <dbReference type="SAM" id="Coils"/>
    </source>
</evidence>
<proteinExistence type="predicted"/>
<keyword evidence="4" id="KW-1185">Reference proteome</keyword>
<sequence length="293" mass="33310">MFDLRTAVTHIFQHARQICSAHDPPEHVAKTVRELQRKVKTQGQVVKRQAREAERHEQQIHSLTCQVLDLQQQQLARGASETVCGDVIEGREEQEVVPGSPTNRNQHSDSDDLSFHSARSKSHYEDVVESLVLKTPTEYAVTTPPRVHRGQRQRIRSPLASSAFAGSFQPALSTLVNFDIFETSFTQMKKRPFESLDEEDQNRGQQPSKYFKKIRTDVGATRPETLHGTARMRNVMPPLRANPNVDTDTTLKSSASRTISDPRPTANLERSSPRTRSHLRVLEPDFAFRWGLR</sequence>
<organism evidence="3 4">
    <name type="scientific">Phyllosticta citrichinensis</name>
    <dbReference type="NCBI Taxonomy" id="1130410"/>
    <lineage>
        <taxon>Eukaryota</taxon>
        <taxon>Fungi</taxon>
        <taxon>Dikarya</taxon>
        <taxon>Ascomycota</taxon>
        <taxon>Pezizomycotina</taxon>
        <taxon>Dothideomycetes</taxon>
        <taxon>Dothideomycetes incertae sedis</taxon>
        <taxon>Botryosphaeriales</taxon>
        <taxon>Phyllostictaceae</taxon>
        <taxon>Phyllosticta</taxon>
    </lineage>
</organism>
<feature type="compositionally biased region" description="Polar residues" evidence="2">
    <location>
        <begin position="244"/>
        <end position="259"/>
    </location>
</feature>
<evidence type="ECO:0000313" key="3">
    <source>
        <dbReference type="EMBL" id="KAK8155988.1"/>
    </source>
</evidence>
<dbReference type="Proteomes" id="UP001456524">
    <property type="component" value="Unassembled WGS sequence"/>
</dbReference>
<accession>A0ABR1XIN9</accession>
<reference evidence="3 4" key="1">
    <citation type="journal article" date="2022" name="G3 (Bethesda)">
        <title>Enemy or ally: a genomic approach to elucidate the lifestyle of Phyllosticta citrichinaensis.</title>
        <authorList>
            <person name="Buijs V.A."/>
            <person name="Groenewald J.Z."/>
            <person name="Haridas S."/>
            <person name="LaButti K.M."/>
            <person name="Lipzen A."/>
            <person name="Martin F.M."/>
            <person name="Barry K."/>
            <person name="Grigoriev I.V."/>
            <person name="Crous P.W."/>
            <person name="Seidl M.F."/>
        </authorList>
    </citation>
    <scope>NUCLEOTIDE SEQUENCE [LARGE SCALE GENOMIC DNA]</scope>
    <source>
        <strain evidence="3 4">CBS 129764</strain>
    </source>
</reference>
<gene>
    <name evidence="3" type="ORF">IWX90DRAFT_55380</name>
</gene>
<name>A0ABR1XIN9_9PEZI</name>
<feature type="region of interest" description="Disordered" evidence="2">
    <location>
        <begin position="89"/>
        <end position="120"/>
    </location>
</feature>
<protein>
    <submittedName>
        <fullName evidence="3">Uncharacterized protein</fullName>
    </submittedName>
</protein>
<evidence type="ECO:0000313" key="4">
    <source>
        <dbReference type="Proteomes" id="UP001456524"/>
    </source>
</evidence>
<evidence type="ECO:0000256" key="2">
    <source>
        <dbReference type="SAM" id="MobiDB-lite"/>
    </source>
</evidence>